<dbReference type="InterPro" id="IPR029063">
    <property type="entry name" value="SAM-dependent_MTases_sf"/>
</dbReference>
<dbReference type="SUPFAM" id="SSF53335">
    <property type="entry name" value="S-adenosyl-L-methionine-dependent methyltransferases"/>
    <property type="match status" value="1"/>
</dbReference>
<comment type="caution">
    <text evidence="1">The sequence shown here is derived from an EMBL/GenBank/DDBJ whole genome shotgun (WGS) entry which is preliminary data.</text>
</comment>
<dbReference type="Pfam" id="PF10294">
    <property type="entry name" value="Methyltransf_16"/>
    <property type="match status" value="1"/>
</dbReference>
<evidence type="ECO:0008006" key="3">
    <source>
        <dbReference type="Google" id="ProtNLM"/>
    </source>
</evidence>
<evidence type="ECO:0000313" key="1">
    <source>
        <dbReference type="EMBL" id="GAX10621.1"/>
    </source>
</evidence>
<reference evidence="1 2" key="1">
    <citation type="journal article" date="2015" name="Plant Cell">
        <title>Oil accumulation by the oleaginous diatom Fistulifera solaris as revealed by the genome and transcriptome.</title>
        <authorList>
            <person name="Tanaka T."/>
            <person name="Maeda Y."/>
            <person name="Veluchamy A."/>
            <person name="Tanaka M."/>
            <person name="Abida H."/>
            <person name="Marechal E."/>
            <person name="Bowler C."/>
            <person name="Muto M."/>
            <person name="Sunaga Y."/>
            <person name="Tanaka M."/>
            <person name="Yoshino T."/>
            <person name="Taniguchi T."/>
            <person name="Fukuda Y."/>
            <person name="Nemoto M."/>
            <person name="Matsumoto M."/>
            <person name="Wong P.S."/>
            <person name="Aburatani S."/>
            <person name="Fujibuchi W."/>
        </authorList>
    </citation>
    <scope>NUCLEOTIDE SEQUENCE [LARGE SCALE GENOMIC DNA]</scope>
    <source>
        <strain evidence="1 2">JPCC DA0580</strain>
    </source>
</reference>
<sequence>MKEKDYRLSARISPCHQKPFIMFFRKLSTCFIPAYSYRISRLTSSMSIAKGLLEAHSDAGNRIAGTGIAGSKPLLLTGDEFQVSNDGIARSLYEIDGSYSIAIEELYDLKHNKKNFVVRQQSSSQLSSEKGMDVLSRNARGVVPLGRCLAAVEIQEIEEHDLFLGEAGTGSTTWESSIAMALFLHENPEALLGDVVEVGCGVGLGGILNAWTKYSSPFMSSLGGSITLTDGNDKVLTQCRENLTSNCSLFQYNYHDISTRKLEWHEYPGKCNSMRASFDTVVGCDCAYRYKDIDALSETMSDLLAPGGTIHFFAPYNRSTLYDLIRALKDGLGLNVLLDWIDLNRYRLKPGCRSKLPGETISFEDCLYASKATAKILHIIASKKIESGSVANLNTRDMHAID</sequence>
<keyword evidence="2" id="KW-1185">Reference proteome</keyword>
<dbReference type="InterPro" id="IPR019410">
    <property type="entry name" value="Methyltransf_16"/>
</dbReference>
<protein>
    <recommendedName>
        <fullName evidence="3">Calmodulin-lysine N-methyltransferase</fullName>
    </recommendedName>
</protein>
<dbReference type="Gene3D" id="3.40.50.150">
    <property type="entry name" value="Vaccinia Virus protein VP39"/>
    <property type="match status" value="1"/>
</dbReference>
<dbReference type="EMBL" id="BDSP01000022">
    <property type="protein sequence ID" value="GAX10621.1"/>
    <property type="molecule type" value="Genomic_DNA"/>
</dbReference>
<evidence type="ECO:0000313" key="2">
    <source>
        <dbReference type="Proteomes" id="UP000198406"/>
    </source>
</evidence>
<dbReference type="AlphaFoldDB" id="A0A1Z5JA34"/>
<name>A0A1Z5JA34_FISSO</name>
<accession>A0A1Z5JA34</accession>
<dbReference type="InParanoid" id="A0A1Z5JA34"/>
<gene>
    <name evidence="1" type="ORF">FisN_14Lh128</name>
</gene>
<dbReference type="PANTHER" id="PTHR14614">
    <property type="entry name" value="HEPATOCELLULAR CARCINOMA-ASSOCIATED ANTIGEN"/>
    <property type="match status" value="1"/>
</dbReference>
<proteinExistence type="predicted"/>
<dbReference type="OrthoDB" id="194386at2759"/>
<organism evidence="1 2">
    <name type="scientific">Fistulifera solaris</name>
    <name type="common">Oleaginous diatom</name>
    <dbReference type="NCBI Taxonomy" id="1519565"/>
    <lineage>
        <taxon>Eukaryota</taxon>
        <taxon>Sar</taxon>
        <taxon>Stramenopiles</taxon>
        <taxon>Ochrophyta</taxon>
        <taxon>Bacillariophyta</taxon>
        <taxon>Bacillariophyceae</taxon>
        <taxon>Bacillariophycidae</taxon>
        <taxon>Naviculales</taxon>
        <taxon>Naviculaceae</taxon>
        <taxon>Fistulifera</taxon>
    </lineage>
</organism>
<dbReference type="Proteomes" id="UP000198406">
    <property type="component" value="Unassembled WGS sequence"/>
</dbReference>
<dbReference type="CDD" id="cd02440">
    <property type="entry name" value="AdoMet_MTases"/>
    <property type="match status" value="1"/>
</dbReference>